<proteinExistence type="predicted"/>
<feature type="domain" description="GFO/IDH/MocA-like oxidoreductase" evidence="2">
    <location>
        <begin position="129"/>
        <end position="263"/>
    </location>
</feature>
<dbReference type="Pfam" id="PF22725">
    <property type="entry name" value="GFO_IDH_MocA_C3"/>
    <property type="match status" value="1"/>
</dbReference>
<dbReference type="OrthoDB" id="9792935at2"/>
<dbReference type="GO" id="GO:0000166">
    <property type="term" value="F:nucleotide binding"/>
    <property type="evidence" value="ECO:0007669"/>
    <property type="project" value="InterPro"/>
</dbReference>
<dbReference type="InterPro" id="IPR051450">
    <property type="entry name" value="Gfo/Idh/MocA_Oxidoreductases"/>
</dbReference>
<reference evidence="3 4" key="1">
    <citation type="submission" date="2019-03" db="EMBL/GenBank/DDBJ databases">
        <title>Genomic Encyclopedia of Type Strains, Phase IV (KMG-IV): sequencing the most valuable type-strain genomes for metagenomic binning, comparative biology and taxonomic classification.</title>
        <authorList>
            <person name="Goeker M."/>
        </authorList>
    </citation>
    <scope>NUCLEOTIDE SEQUENCE [LARGE SCALE GENOMIC DNA]</scope>
    <source>
        <strain evidence="3 4">DSM 104836</strain>
    </source>
</reference>
<dbReference type="SUPFAM" id="SSF51735">
    <property type="entry name" value="NAD(P)-binding Rossmann-fold domains"/>
    <property type="match status" value="1"/>
</dbReference>
<gene>
    <name evidence="3" type="ORF">EDD52_101504</name>
</gene>
<dbReference type="Pfam" id="PF01408">
    <property type="entry name" value="GFO_IDH_MocA"/>
    <property type="match status" value="1"/>
</dbReference>
<dbReference type="PANTHER" id="PTHR43377">
    <property type="entry name" value="BILIVERDIN REDUCTASE A"/>
    <property type="match status" value="1"/>
</dbReference>
<comment type="caution">
    <text evidence="3">The sequence shown here is derived from an EMBL/GenBank/DDBJ whole genome shotgun (WGS) entry which is preliminary data.</text>
</comment>
<accession>A0A4R3JM25</accession>
<evidence type="ECO:0000313" key="3">
    <source>
        <dbReference type="EMBL" id="TCS67403.1"/>
    </source>
</evidence>
<dbReference type="Gene3D" id="3.40.50.720">
    <property type="entry name" value="NAD(P)-binding Rossmann-like Domain"/>
    <property type="match status" value="1"/>
</dbReference>
<dbReference type="AlphaFoldDB" id="A0A4R3JM25"/>
<name>A0A4R3JM25_9RHOB</name>
<evidence type="ECO:0000259" key="2">
    <source>
        <dbReference type="Pfam" id="PF22725"/>
    </source>
</evidence>
<dbReference type="InterPro" id="IPR055170">
    <property type="entry name" value="GFO_IDH_MocA-like_dom"/>
</dbReference>
<dbReference type="PANTHER" id="PTHR43377:SF8">
    <property type="entry name" value="BLR3664 PROTEIN"/>
    <property type="match status" value="1"/>
</dbReference>
<dbReference type="EMBL" id="SLZU01000001">
    <property type="protein sequence ID" value="TCS67403.1"/>
    <property type="molecule type" value="Genomic_DNA"/>
</dbReference>
<organism evidence="3 4">
    <name type="scientific">Primorskyibacter sedentarius</name>
    <dbReference type="NCBI Taxonomy" id="745311"/>
    <lineage>
        <taxon>Bacteria</taxon>
        <taxon>Pseudomonadati</taxon>
        <taxon>Pseudomonadota</taxon>
        <taxon>Alphaproteobacteria</taxon>
        <taxon>Rhodobacterales</taxon>
        <taxon>Roseobacteraceae</taxon>
        <taxon>Primorskyibacter</taxon>
    </lineage>
</organism>
<dbReference type="RefSeq" id="WP_132241448.1">
    <property type="nucleotide sequence ID" value="NZ_SLZU01000001.1"/>
</dbReference>
<sequence>MTVCLTVAGAGLIGRRHAQAIAAAEGVALAAIVDPSDAAAEVAAQYAVPHFRTLEEHFEAGTPDGVILATPNQAHVSGGMACIDALVPVLVEKPLADDLAEGQALVEAAIAADVPLLTGHHRRHNPLIARAKQVIGEGRLGQITAVQGTCWLTKPDEYFQTEWRRLKGAGPVYLNLIHDVDLLRHLCGDITSVHAMESNAVRGHEVEETAAILLRFANGALGTVTVSDAVVAPWSWELTARENPAYPATPEDCYRIGGTQGALSLPNLSLWTCPEDRSWWAPIAATKLPFGFDDPLVRQVTQFAAVIRGEEKPLVSGLDGLAALRVIEAVKRSAETGQTITLPPPE</sequence>
<evidence type="ECO:0000313" key="4">
    <source>
        <dbReference type="Proteomes" id="UP000295696"/>
    </source>
</evidence>
<dbReference type="Gene3D" id="3.30.360.10">
    <property type="entry name" value="Dihydrodipicolinate Reductase, domain 2"/>
    <property type="match status" value="1"/>
</dbReference>
<dbReference type="InterPro" id="IPR000683">
    <property type="entry name" value="Gfo/Idh/MocA-like_OxRdtase_N"/>
</dbReference>
<dbReference type="InterPro" id="IPR036291">
    <property type="entry name" value="NAD(P)-bd_dom_sf"/>
</dbReference>
<evidence type="ECO:0000259" key="1">
    <source>
        <dbReference type="Pfam" id="PF01408"/>
    </source>
</evidence>
<dbReference type="SUPFAM" id="SSF55347">
    <property type="entry name" value="Glyceraldehyde-3-phosphate dehydrogenase-like, C-terminal domain"/>
    <property type="match status" value="1"/>
</dbReference>
<dbReference type="Proteomes" id="UP000295696">
    <property type="component" value="Unassembled WGS sequence"/>
</dbReference>
<keyword evidence="4" id="KW-1185">Reference proteome</keyword>
<feature type="domain" description="Gfo/Idh/MocA-like oxidoreductase N-terminal" evidence="1">
    <location>
        <begin position="7"/>
        <end position="120"/>
    </location>
</feature>
<protein>
    <submittedName>
        <fullName evidence="3">Putative dehydrogenase</fullName>
    </submittedName>
</protein>